<dbReference type="HOGENOM" id="CLU_084406_0_0_9"/>
<protein>
    <submittedName>
        <fullName evidence="2">Putative neutral zinc metallopeptidase</fullName>
    </submittedName>
</protein>
<evidence type="ECO:0000256" key="1">
    <source>
        <dbReference type="SAM" id="Phobius"/>
    </source>
</evidence>
<dbReference type="PANTHER" id="PTHR36434">
    <property type="entry name" value="MEMBRANE PROTEASE YUGP-RELATED"/>
    <property type="match status" value="1"/>
</dbReference>
<keyword evidence="1" id="KW-0812">Transmembrane</keyword>
<dbReference type="InterPro" id="IPR007395">
    <property type="entry name" value="Zn_peptidase_2"/>
</dbReference>
<evidence type="ECO:0000313" key="3">
    <source>
        <dbReference type="Proteomes" id="UP000004754"/>
    </source>
</evidence>
<name>E6MFI7_9FIRM</name>
<dbReference type="Proteomes" id="UP000004754">
    <property type="component" value="Unassembled WGS sequence"/>
</dbReference>
<feature type="transmembrane region" description="Helical" evidence="1">
    <location>
        <begin position="201"/>
        <end position="221"/>
    </location>
</feature>
<dbReference type="eggNOG" id="COG2738">
    <property type="taxonomic scope" value="Bacteria"/>
</dbReference>
<keyword evidence="1" id="KW-0472">Membrane</keyword>
<keyword evidence="3" id="KW-1185">Reference proteome</keyword>
<keyword evidence="1" id="KW-1133">Transmembrane helix</keyword>
<proteinExistence type="predicted"/>
<reference evidence="2 3" key="1">
    <citation type="submission" date="2010-12" db="EMBL/GenBank/DDBJ databases">
        <authorList>
            <person name="Muzny D."/>
            <person name="Qin X."/>
            <person name="Deng J."/>
            <person name="Jiang H."/>
            <person name="Liu Y."/>
            <person name="Qu J."/>
            <person name="Song X.-Z."/>
            <person name="Zhang L."/>
            <person name="Thornton R."/>
            <person name="Coyle M."/>
            <person name="Francisco L."/>
            <person name="Jackson L."/>
            <person name="Javaid M."/>
            <person name="Korchina V."/>
            <person name="Kovar C."/>
            <person name="Mata R."/>
            <person name="Mathew T."/>
            <person name="Ngo R."/>
            <person name="Nguyen L."/>
            <person name="Nguyen N."/>
            <person name="Okwuonu G."/>
            <person name="Ongeri F."/>
            <person name="Pham C."/>
            <person name="Simmons D."/>
            <person name="Wilczek-Boney K."/>
            <person name="Hale W."/>
            <person name="Jakkamsetti A."/>
            <person name="Pham P."/>
            <person name="Ruth R."/>
            <person name="San Lucas F."/>
            <person name="Warren J."/>
            <person name="Zhang J."/>
            <person name="Zhao Z."/>
            <person name="Zhou C."/>
            <person name="Zhu D."/>
            <person name="Lee S."/>
            <person name="Bess C."/>
            <person name="Blankenburg K."/>
            <person name="Forbes L."/>
            <person name="Fu Q."/>
            <person name="Gubbala S."/>
            <person name="Hirani K."/>
            <person name="Jayaseelan J.C."/>
            <person name="Lara F."/>
            <person name="Munidasa M."/>
            <person name="Palculict T."/>
            <person name="Patil S."/>
            <person name="Pu L.-L."/>
            <person name="Saada N."/>
            <person name="Tang L."/>
            <person name="Weissenberger G."/>
            <person name="Zhu Y."/>
            <person name="Hemphill L."/>
            <person name="Shang Y."/>
            <person name="Youmans B."/>
            <person name="Ayvaz T."/>
            <person name="Ross M."/>
            <person name="Santibanez J."/>
            <person name="Aqrawi P."/>
            <person name="Gross S."/>
            <person name="Joshi V."/>
            <person name="Fowler G."/>
            <person name="Nazareth L."/>
            <person name="Reid J."/>
            <person name="Worley K."/>
            <person name="Petrosino J."/>
            <person name="Highlander S."/>
            <person name="Gibbs R."/>
        </authorList>
    </citation>
    <scope>NUCLEOTIDE SEQUENCE [LARGE SCALE GENOMIC DNA]</scope>
    <source>
        <strain evidence="2 3">ATCC 23263</strain>
    </source>
</reference>
<gene>
    <name evidence="2" type="ORF">HMP0721_0770</name>
</gene>
<dbReference type="PANTHER" id="PTHR36434:SF1">
    <property type="entry name" value="MEMBRANE PROTEASE YUGP-RELATED"/>
    <property type="match status" value="1"/>
</dbReference>
<dbReference type="OrthoDB" id="9784298at2"/>
<evidence type="ECO:0000313" key="2">
    <source>
        <dbReference type="EMBL" id="EFV02174.1"/>
    </source>
</evidence>
<accession>E6MFI7</accession>
<dbReference type="AlphaFoldDB" id="E6MFI7"/>
<feature type="transmembrane region" description="Helical" evidence="1">
    <location>
        <begin position="147"/>
        <end position="168"/>
    </location>
</feature>
<comment type="caution">
    <text evidence="2">The sequence shown here is derived from an EMBL/GenBank/DDBJ whole genome shotgun (WGS) entry which is preliminary data.</text>
</comment>
<dbReference type="EMBL" id="AEQN01000012">
    <property type="protein sequence ID" value="EFV02174.1"/>
    <property type="molecule type" value="Genomic_DNA"/>
</dbReference>
<dbReference type="Pfam" id="PF04298">
    <property type="entry name" value="Zn_peptidase_2"/>
    <property type="match status" value="1"/>
</dbReference>
<feature type="transmembrane region" description="Helical" evidence="1">
    <location>
        <begin position="117"/>
        <end position="140"/>
    </location>
</feature>
<sequence length="230" mass="25231">MFFDWTWLILIPGLIISMIAQAKVSSAFNAYSKVSARSGMTGQQVAERLLALNQLRVSIHGISGELTDHYDSRNKSMALSAGVGQSDSIAAIAVAAHETGHACQDGQGYFPLRFRNAIVPLCNFTSNAAWPLFFIGLILGGRYGSSWGLMLMNIGILFFAVALVFYIITLPVEFNASHRALVMLKQYQLIDVSEERAVKKVLGAAAMTYVASTLMAFLNLFRMLLIRGRN</sequence>
<dbReference type="STRING" id="887929.HMP0721_0770"/>
<organism evidence="2 3">
    <name type="scientific">Pseudoramibacter alactolyticus ATCC 23263</name>
    <dbReference type="NCBI Taxonomy" id="887929"/>
    <lineage>
        <taxon>Bacteria</taxon>
        <taxon>Bacillati</taxon>
        <taxon>Bacillota</taxon>
        <taxon>Clostridia</taxon>
        <taxon>Eubacteriales</taxon>
        <taxon>Eubacteriaceae</taxon>
        <taxon>Pseudoramibacter</taxon>
    </lineage>
</organism>
<dbReference type="RefSeq" id="WP_006598194.1">
    <property type="nucleotide sequence ID" value="NZ_GL622359.1"/>
</dbReference>